<evidence type="ECO:0000313" key="3">
    <source>
        <dbReference type="EMBL" id="NJB67724.1"/>
    </source>
</evidence>
<feature type="chain" id="PRO_5032395787" evidence="1">
    <location>
        <begin position="26"/>
        <end position="212"/>
    </location>
</feature>
<gene>
    <name evidence="3" type="ORF">GGQ74_001364</name>
</gene>
<evidence type="ECO:0000256" key="1">
    <source>
        <dbReference type="SAM" id="SignalP"/>
    </source>
</evidence>
<comment type="caution">
    <text evidence="3">The sequence shown here is derived from an EMBL/GenBank/DDBJ whole genome shotgun (WGS) entry which is preliminary data.</text>
</comment>
<dbReference type="RefSeq" id="WP_167940756.1">
    <property type="nucleotide sequence ID" value="NZ_JAATJA010000001.1"/>
</dbReference>
<dbReference type="Gene3D" id="3.40.50.10610">
    <property type="entry name" value="ABC-type transport auxiliary lipoprotein component"/>
    <property type="match status" value="1"/>
</dbReference>
<accession>A0A846QRA3</accession>
<keyword evidence="4" id="KW-1185">Reference proteome</keyword>
<reference evidence="3 4" key="1">
    <citation type="submission" date="2020-03" db="EMBL/GenBank/DDBJ databases">
        <title>Genomic Encyclopedia of Type Strains, Phase IV (KMG-IV): sequencing the most valuable type-strain genomes for metagenomic binning, comparative biology and taxonomic classification.</title>
        <authorList>
            <person name="Goeker M."/>
        </authorList>
    </citation>
    <scope>NUCLEOTIDE SEQUENCE [LARGE SCALE GENOMIC DNA]</scope>
    <source>
        <strain evidence="3 4">DSM 24233</strain>
    </source>
</reference>
<dbReference type="Pfam" id="PF03886">
    <property type="entry name" value="ABC_trans_aux"/>
    <property type="match status" value="1"/>
</dbReference>
<evidence type="ECO:0000259" key="2">
    <source>
        <dbReference type="Pfam" id="PF03886"/>
    </source>
</evidence>
<dbReference type="SUPFAM" id="SSF159594">
    <property type="entry name" value="XCC0632-like"/>
    <property type="match status" value="1"/>
</dbReference>
<dbReference type="AlphaFoldDB" id="A0A846QRA3"/>
<feature type="signal peptide" evidence="1">
    <location>
        <begin position="1"/>
        <end position="25"/>
    </location>
</feature>
<sequence length="212" mass="23056">MTHSPLSAHKASALLCCMLLTLFLAGCSTGLSKPAPEIRHYVLRPELPQPAATARPGVLKVRRAVVSPGFAGRELIFRTGETTYSIDYYDQFLVAPADMLTQALRDAMGAAALFASVSPEASVLRPDYVLETTAVTMHGDFREGRDPAAVLEMQFFLLKDSDTDYDIVLTRTYAERMPFGARTAQAYAKAMERAVSSILARLAADIATLPQP</sequence>
<name>A0A846QRA3_9BACT</name>
<dbReference type="EMBL" id="JAATJA010000001">
    <property type="protein sequence ID" value="NJB67724.1"/>
    <property type="molecule type" value="Genomic_DNA"/>
</dbReference>
<evidence type="ECO:0000313" key="4">
    <source>
        <dbReference type="Proteomes" id="UP000580856"/>
    </source>
</evidence>
<proteinExistence type="predicted"/>
<keyword evidence="1" id="KW-0732">Signal</keyword>
<dbReference type="InterPro" id="IPR005586">
    <property type="entry name" value="ABC_trans_aux"/>
</dbReference>
<organism evidence="3 4">
    <name type="scientific">Desulfobaculum xiamenense</name>
    <dbReference type="NCBI Taxonomy" id="995050"/>
    <lineage>
        <taxon>Bacteria</taxon>
        <taxon>Pseudomonadati</taxon>
        <taxon>Thermodesulfobacteriota</taxon>
        <taxon>Desulfovibrionia</taxon>
        <taxon>Desulfovibrionales</taxon>
        <taxon>Desulfovibrionaceae</taxon>
        <taxon>Desulfobaculum</taxon>
    </lineage>
</organism>
<protein>
    <submittedName>
        <fullName evidence="3">Cholesterol transport system auxiliary component</fullName>
    </submittedName>
</protein>
<dbReference type="Proteomes" id="UP000580856">
    <property type="component" value="Unassembled WGS sequence"/>
</dbReference>
<feature type="domain" description="ABC-type transport auxiliary lipoprotein component" evidence="2">
    <location>
        <begin position="41"/>
        <end position="203"/>
    </location>
</feature>